<evidence type="ECO:0000256" key="4">
    <source>
        <dbReference type="ARBA" id="ARBA00023136"/>
    </source>
</evidence>
<evidence type="ECO:0000313" key="8">
    <source>
        <dbReference type="EMBL" id="KAH7242684.1"/>
    </source>
</evidence>
<feature type="domain" description="Rhodopsin" evidence="7">
    <location>
        <begin position="28"/>
        <end position="264"/>
    </location>
</feature>
<reference evidence="8" key="1">
    <citation type="journal article" date="2021" name="Nat. Commun.">
        <title>Genetic determinants of endophytism in the Arabidopsis root mycobiome.</title>
        <authorList>
            <person name="Mesny F."/>
            <person name="Miyauchi S."/>
            <person name="Thiergart T."/>
            <person name="Pickel B."/>
            <person name="Atanasova L."/>
            <person name="Karlsson M."/>
            <person name="Huettel B."/>
            <person name="Barry K.W."/>
            <person name="Haridas S."/>
            <person name="Chen C."/>
            <person name="Bauer D."/>
            <person name="Andreopoulos W."/>
            <person name="Pangilinan J."/>
            <person name="LaButti K."/>
            <person name="Riley R."/>
            <person name="Lipzen A."/>
            <person name="Clum A."/>
            <person name="Drula E."/>
            <person name="Henrissat B."/>
            <person name="Kohler A."/>
            <person name="Grigoriev I.V."/>
            <person name="Martin F.M."/>
            <person name="Hacquard S."/>
        </authorList>
    </citation>
    <scope>NUCLEOTIDE SEQUENCE</scope>
    <source>
        <strain evidence="8">MPI-SDFR-AT-0068</strain>
    </source>
</reference>
<feature type="transmembrane region" description="Helical" evidence="6">
    <location>
        <begin position="170"/>
        <end position="190"/>
    </location>
</feature>
<feature type="transmembrane region" description="Helical" evidence="6">
    <location>
        <begin position="202"/>
        <end position="220"/>
    </location>
</feature>
<proteinExistence type="inferred from homology"/>
<feature type="transmembrane region" description="Helical" evidence="6">
    <location>
        <begin position="83"/>
        <end position="101"/>
    </location>
</feature>
<evidence type="ECO:0000259" key="7">
    <source>
        <dbReference type="Pfam" id="PF20684"/>
    </source>
</evidence>
<organism evidence="8 9">
    <name type="scientific">Fusarium tricinctum</name>
    <dbReference type="NCBI Taxonomy" id="61284"/>
    <lineage>
        <taxon>Eukaryota</taxon>
        <taxon>Fungi</taxon>
        <taxon>Dikarya</taxon>
        <taxon>Ascomycota</taxon>
        <taxon>Pezizomycotina</taxon>
        <taxon>Sordariomycetes</taxon>
        <taxon>Hypocreomycetidae</taxon>
        <taxon>Hypocreales</taxon>
        <taxon>Nectriaceae</taxon>
        <taxon>Fusarium</taxon>
        <taxon>Fusarium tricinctum species complex</taxon>
    </lineage>
</organism>
<gene>
    <name evidence="8" type="ORF">BKA59DRAFT_422887</name>
</gene>
<evidence type="ECO:0000256" key="1">
    <source>
        <dbReference type="ARBA" id="ARBA00004141"/>
    </source>
</evidence>
<keyword evidence="9" id="KW-1185">Reference proteome</keyword>
<dbReference type="AlphaFoldDB" id="A0A8K0WAI4"/>
<dbReference type="GO" id="GO:0016020">
    <property type="term" value="C:membrane"/>
    <property type="evidence" value="ECO:0007669"/>
    <property type="project" value="UniProtKB-SubCell"/>
</dbReference>
<keyword evidence="2 6" id="KW-0812">Transmembrane</keyword>
<sequence>MPRSPGFGRIIIAETAALTVLSAIFLGLRLYCKVIRRRGFWWDDYVLIASWICFAISGALIIYEVHLGFGKDITEVDPALIPKIGLTGTVFGLFAVLSASWSKTSFALTLIRLVDGWMNWFLWFLIVSMNIIMNLVIVFPFIKCTPVERVWRSSIPGSCWNPHIATYYNIFAGAFSGAVDLALCILAWMIIWKLSMRTREKIGVGIALTFGIFAAAVAAAKCYGMLGLGSKNRTLARVNIVIWSNAECAVTIMAASIPVMRILVFRVWRRSPDQISVQPLRTLRIISTQNKTSSTDNVPPGDDQGTPMVNAKRHNFDEATFLFRMDSDGRSTVGAYGIERAITREL</sequence>
<evidence type="ECO:0000313" key="9">
    <source>
        <dbReference type="Proteomes" id="UP000813427"/>
    </source>
</evidence>
<dbReference type="OrthoDB" id="5417887at2759"/>
<dbReference type="PANTHER" id="PTHR33048">
    <property type="entry name" value="PTH11-LIKE INTEGRAL MEMBRANE PROTEIN (AFU_ORTHOLOGUE AFUA_5G11245)"/>
    <property type="match status" value="1"/>
</dbReference>
<keyword evidence="4 6" id="KW-0472">Membrane</keyword>
<dbReference type="Pfam" id="PF20684">
    <property type="entry name" value="Fung_rhodopsin"/>
    <property type="match status" value="1"/>
</dbReference>
<evidence type="ECO:0000256" key="3">
    <source>
        <dbReference type="ARBA" id="ARBA00022989"/>
    </source>
</evidence>
<feature type="transmembrane region" description="Helical" evidence="6">
    <location>
        <begin position="44"/>
        <end position="63"/>
    </location>
</feature>
<accession>A0A8K0WAI4</accession>
<comment type="similarity">
    <text evidence="5">Belongs to the SAT4 family.</text>
</comment>
<evidence type="ECO:0000256" key="2">
    <source>
        <dbReference type="ARBA" id="ARBA00022692"/>
    </source>
</evidence>
<name>A0A8K0WAI4_9HYPO</name>
<dbReference type="InterPro" id="IPR049326">
    <property type="entry name" value="Rhodopsin_dom_fungi"/>
</dbReference>
<dbReference type="Proteomes" id="UP000813427">
    <property type="component" value="Unassembled WGS sequence"/>
</dbReference>
<dbReference type="EMBL" id="JAGPXF010000005">
    <property type="protein sequence ID" value="KAH7242684.1"/>
    <property type="molecule type" value="Genomic_DNA"/>
</dbReference>
<feature type="transmembrane region" description="Helical" evidence="6">
    <location>
        <begin position="121"/>
        <end position="142"/>
    </location>
</feature>
<keyword evidence="3 6" id="KW-1133">Transmembrane helix</keyword>
<protein>
    <recommendedName>
        <fullName evidence="7">Rhodopsin domain-containing protein</fullName>
    </recommendedName>
</protein>
<feature type="transmembrane region" description="Helical" evidence="6">
    <location>
        <begin position="6"/>
        <end position="32"/>
    </location>
</feature>
<dbReference type="PANTHER" id="PTHR33048:SF42">
    <property type="entry name" value="INTEGRAL MEMBRANE PROTEIN"/>
    <property type="match status" value="1"/>
</dbReference>
<comment type="subcellular location">
    <subcellularLocation>
        <location evidence="1">Membrane</location>
        <topology evidence="1">Multi-pass membrane protein</topology>
    </subcellularLocation>
</comment>
<evidence type="ECO:0000256" key="6">
    <source>
        <dbReference type="SAM" id="Phobius"/>
    </source>
</evidence>
<evidence type="ECO:0000256" key="5">
    <source>
        <dbReference type="ARBA" id="ARBA00038359"/>
    </source>
</evidence>
<dbReference type="InterPro" id="IPR052337">
    <property type="entry name" value="SAT4-like"/>
</dbReference>
<feature type="transmembrane region" description="Helical" evidence="6">
    <location>
        <begin position="240"/>
        <end position="264"/>
    </location>
</feature>
<comment type="caution">
    <text evidence="8">The sequence shown here is derived from an EMBL/GenBank/DDBJ whole genome shotgun (WGS) entry which is preliminary data.</text>
</comment>